<keyword evidence="2" id="KW-1185">Reference proteome</keyword>
<sequence>MPQNRRRFLNTLLSLPLASAIPTVTTLTSTRSLAADDDYRALVCVFLFGGMDCHDTVIPYDEPAWDMYAQLRAPLLQQYQASANANRDREDLLPLNSQGAEPSYALPREMSGLQSLFNQGQAAIVGNVGPLITPVDSSIFSNDKGALPKRLFSHNDQQSTWMAFAPEGAQLGWGGAFSDASIRAGINSDFLSVSIAGNTVFLNGEAANPFQLDASGVPAIELIEIARRQGAPELSSALEAHFAAQGDTSENLFARDFVNISRRALASNETMSRALADTTPPSQNFPQDRLGGQLAQVANTIAARQQLGASRQVFFVALGGFDTHDNQATDLPPLQQSVSDSIAAFFEATVEMGVAQQVTTFTAADFGRTLTINGDGTDHGWGAHHFVVGGAVNGGRIYGSIPPPTLGHAQDAGNGRLIPTTSVEQYAAPLGRWFGLSENDLALALPGLAGFSAQGPAII</sequence>
<dbReference type="Pfam" id="PF07394">
    <property type="entry name" value="DUF1501"/>
    <property type="match status" value="1"/>
</dbReference>
<protein>
    <recommendedName>
        <fullName evidence="3">DUF1501 domain-containing protein</fullName>
    </recommendedName>
</protein>
<dbReference type="PROSITE" id="PS51318">
    <property type="entry name" value="TAT"/>
    <property type="match status" value="1"/>
</dbReference>
<gene>
    <name evidence="1" type="ORF">GCM10007053_23020</name>
</gene>
<evidence type="ECO:0000313" key="1">
    <source>
        <dbReference type="EMBL" id="GHD35720.1"/>
    </source>
</evidence>
<organism evidence="1 2">
    <name type="scientific">Parahalioglobus pacificus</name>
    <dbReference type="NCBI Taxonomy" id="930806"/>
    <lineage>
        <taxon>Bacteria</taxon>
        <taxon>Pseudomonadati</taxon>
        <taxon>Pseudomonadota</taxon>
        <taxon>Gammaproteobacteria</taxon>
        <taxon>Cellvibrionales</taxon>
        <taxon>Halieaceae</taxon>
        <taxon>Parahalioglobus</taxon>
    </lineage>
</organism>
<dbReference type="Proteomes" id="UP000644693">
    <property type="component" value="Unassembled WGS sequence"/>
</dbReference>
<dbReference type="PANTHER" id="PTHR43737:SF1">
    <property type="entry name" value="DUF1501 DOMAIN-CONTAINING PROTEIN"/>
    <property type="match status" value="1"/>
</dbReference>
<name>A0A918XK44_9GAMM</name>
<dbReference type="EMBL" id="BMYM01000002">
    <property type="protein sequence ID" value="GHD35720.1"/>
    <property type="molecule type" value="Genomic_DNA"/>
</dbReference>
<dbReference type="PANTHER" id="PTHR43737">
    <property type="entry name" value="BLL7424 PROTEIN"/>
    <property type="match status" value="1"/>
</dbReference>
<evidence type="ECO:0000313" key="2">
    <source>
        <dbReference type="Proteomes" id="UP000644693"/>
    </source>
</evidence>
<reference evidence="1" key="2">
    <citation type="submission" date="2020-09" db="EMBL/GenBank/DDBJ databases">
        <authorList>
            <person name="Sun Q."/>
            <person name="Kim S."/>
        </authorList>
    </citation>
    <scope>NUCLEOTIDE SEQUENCE</scope>
    <source>
        <strain evidence="1">KCTC 23430</strain>
    </source>
</reference>
<dbReference type="InterPro" id="IPR006311">
    <property type="entry name" value="TAT_signal"/>
</dbReference>
<dbReference type="RefSeq" id="WP_189477940.1">
    <property type="nucleotide sequence ID" value="NZ_BMYM01000002.1"/>
</dbReference>
<dbReference type="AlphaFoldDB" id="A0A918XK44"/>
<proteinExistence type="predicted"/>
<dbReference type="InterPro" id="IPR010869">
    <property type="entry name" value="DUF1501"/>
</dbReference>
<reference evidence="1" key="1">
    <citation type="journal article" date="2014" name="Int. J. Syst. Evol. Microbiol.">
        <title>Complete genome sequence of Corynebacterium casei LMG S-19264T (=DSM 44701T), isolated from a smear-ripened cheese.</title>
        <authorList>
            <consortium name="US DOE Joint Genome Institute (JGI-PGF)"/>
            <person name="Walter F."/>
            <person name="Albersmeier A."/>
            <person name="Kalinowski J."/>
            <person name="Ruckert C."/>
        </authorList>
    </citation>
    <scope>NUCLEOTIDE SEQUENCE</scope>
    <source>
        <strain evidence="1">KCTC 23430</strain>
    </source>
</reference>
<comment type="caution">
    <text evidence="1">The sequence shown here is derived from an EMBL/GenBank/DDBJ whole genome shotgun (WGS) entry which is preliminary data.</text>
</comment>
<accession>A0A918XK44</accession>
<evidence type="ECO:0008006" key="3">
    <source>
        <dbReference type="Google" id="ProtNLM"/>
    </source>
</evidence>